<dbReference type="HOGENOM" id="CLU_041013_1_2_5"/>
<dbReference type="GO" id="GO:0005886">
    <property type="term" value="C:plasma membrane"/>
    <property type="evidence" value="ECO:0007669"/>
    <property type="project" value="TreeGrafter"/>
</dbReference>
<keyword evidence="3" id="KW-1133">Transmembrane helix</keyword>
<dbReference type="AlphaFoldDB" id="B8EL10"/>
<comment type="similarity">
    <text evidence="1">Belongs to the type III secretion exporter family.</text>
</comment>
<keyword evidence="3" id="KW-0472">Membrane</keyword>
<evidence type="ECO:0000256" key="3">
    <source>
        <dbReference type="SAM" id="Phobius"/>
    </source>
</evidence>
<evidence type="ECO:0000313" key="5">
    <source>
        <dbReference type="Proteomes" id="UP000002257"/>
    </source>
</evidence>
<dbReference type="MEROPS" id="N06.A01"/>
<reference evidence="4 5" key="1">
    <citation type="journal article" date="2010" name="J. Bacteriol.">
        <title>Complete genome sequence of the aerobic facultative methanotroph Methylocella silvestris BL2.</title>
        <authorList>
            <person name="Chen Y."/>
            <person name="Crombie A."/>
            <person name="Rahman M.T."/>
            <person name="Dedysh S.N."/>
            <person name="Liesack W."/>
            <person name="Stott M.B."/>
            <person name="Alam M."/>
            <person name="Theisen A.R."/>
            <person name="Murrell J.C."/>
            <person name="Dunfield P.F."/>
        </authorList>
    </citation>
    <scope>NUCLEOTIDE SEQUENCE [LARGE SCALE GENOMIC DNA]</scope>
    <source>
        <strain evidence="5">DSM 15510 / CIP 108128 / LMG 27833 / NCIMB 13906 / BL2</strain>
    </source>
</reference>
<sequence>MADESTESRTEEATEKKIGDELERGNAPFSREAALFASVSAMLIIGAFFAQQCIASMTLLLHHLLDDAGGVRLRNGNDAVALMKLVSWDVFKVLIAPFVVFAAGGVLASALQNAPRLVVDRILPNFKRISLTEGWQRLHGARGYAEFSKSVVKLASISVIVLAVLQSQQNKLVNAVALEPEALPELILSVAMKLMSVVCIVTAALLAIDLVWSRFHWRRDMRMSRQEIKDEMKQSDGDPVRKARLRSLAQDRVRKNMIAAVPKATLVIANPTHYAIALRYVKEEGGAPMVISKGQDLIALKIRELAERHSIPIIEDKLLARSMYDSVEVDHPIPPQFYKAVAELIHYLYSKSAAKLASK</sequence>
<accession>B8EL10</accession>
<dbReference type="SUPFAM" id="SSF160544">
    <property type="entry name" value="EscU C-terminal domain-like"/>
    <property type="match status" value="1"/>
</dbReference>
<dbReference type="Gene3D" id="6.10.250.2080">
    <property type="match status" value="1"/>
</dbReference>
<evidence type="ECO:0000256" key="2">
    <source>
        <dbReference type="SAM" id="MobiDB-lite"/>
    </source>
</evidence>
<dbReference type="RefSeq" id="WP_012589075.1">
    <property type="nucleotide sequence ID" value="NC_011666.1"/>
</dbReference>
<evidence type="ECO:0000256" key="1">
    <source>
        <dbReference type="ARBA" id="ARBA00010690"/>
    </source>
</evidence>
<keyword evidence="5" id="KW-1185">Reference proteome</keyword>
<organism evidence="4 5">
    <name type="scientific">Methylocella silvestris (strain DSM 15510 / CIP 108128 / LMG 27833 / NCIMB 13906 / BL2)</name>
    <dbReference type="NCBI Taxonomy" id="395965"/>
    <lineage>
        <taxon>Bacteria</taxon>
        <taxon>Pseudomonadati</taxon>
        <taxon>Pseudomonadota</taxon>
        <taxon>Alphaproteobacteria</taxon>
        <taxon>Hyphomicrobiales</taxon>
        <taxon>Beijerinckiaceae</taxon>
        <taxon>Methylocella</taxon>
    </lineage>
</organism>
<feature type="transmembrane region" description="Helical" evidence="3">
    <location>
        <begin position="186"/>
        <end position="212"/>
    </location>
</feature>
<proteinExistence type="inferred from homology"/>
<feature type="transmembrane region" description="Helical" evidence="3">
    <location>
        <begin position="34"/>
        <end position="61"/>
    </location>
</feature>
<dbReference type="Gene3D" id="3.40.1690.10">
    <property type="entry name" value="secretion proteins EscU"/>
    <property type="match status" value="1"/>
</dbReference>
<dbReference type="PANTHER" id="PTHR30531:SF12">
    <property type="entry name" value="FLAGELLAR BIOSYNTHETIC PROTEIN FLHB"/>
    <property type="match status" value="1"/>
</dbReference>
<keyword evidence="3" id="KW-0812">Transmembrane</keyword>
<dbReference type="KEGG" id="msl:Msil_0022"/>
<dbReference type="STRING" id="395965.Msil_0022"/>
<dbReference type="Proteomes" id="UP000002257">
    <property type="component" value="Chromosome"/>
</dbReference>
<dbReference type="EMBL" id="CP001280">
    <property type="protein sequence ID" value="ACK49005.1"/>
    <property type="molecule type" value="Genomic_DNA"/>
</dbReference>
<dbReference type="InterPro" id="IPR006135">
    <property type="entry name" value="T3SS_substrate_exporter"/>
</dbReference>
<dbReference type="eggNOG" id="COG1377">
    <property type="taxonomic scope" value="Bacteria"/>
</dbReference>
<gene>
    <name evidence="4" type="ordered locus">Msil_0022</name>
</gene>
<dbReference type="Pfam" id="PF01312">
    <property type="entry name" value="Bac_export_2"/>
    <property type="match status" value="1"/>
</dbReference>
<dbReference type="PRINTS" id="PR00950">
    <property type="entry name" value="TYPE3IMSPROT"/>
</dbReference>
<dbReference type="InterPro" id="IPR029025">
    <property type="entry name" value="T3SS_substrate_exporter_C"/>
</dbReference>
<protein>
    <submittedName>
        <fullName evidence="4">Type III secretion exporter</fullName>
    </submittedName>
</protein>
<dbReference type="PANTHER" id="PTHR30531">
    <property type="entry name" value="FLAGELLAR BIOSYNTHETIC PROTEIN FLHB"/>
    <property type="match status" value="1"/>
</dbReference>
<dbReference type="GO" id="GO:0009306">
    <property type="term" value="P:protein secretion"/>
    <property type="evidence" value="ECO:0007669"/>
    <property type="project" value="InterPro"/>
</dbReference>
<dbReference type="OrthoDB" id="9807950at2"/>
<feature type="region of interest" description="Disordered" evidence="2">
    <location>
        <begin position="1"/>
        <end position="21"/>
    </location>
</feature>
<name>B8EL10_METSB</name>
<evidence type="ECO:0000313" key="4">
    <source>
        <dbReference type="EMBL" id="ACK49005.1"/>
    </source>
</evidence>
<feature type="transmembrane region" description="Helical" evidence="3">
    <location>
        <begin position="90"/>
        <end position="111"/>
    </location>
</feature>